<evidence type="ECO:0000259" key="1">
    <source>
        <dbReference type="Pfam" id="PF00732"/>
    </source>
</evidence>
<reference evidence="2 4" key="1">
    <citation type="submission" date="2016-06" db="EMBL/GenBank/DDBJ databases">
        <title>Complete genome sequence of Streptomyces griseochromogenes ATCC 14511, the Blasticidin S producer.</title>
        <authorList>
            <person name="Wu L."/>
        </authorList>
    </citation>
    <scope>NUCLEOTIDE SEQUENCE [LARGE SCALE GENOMIC DNA]</scope>
    <source>
        <strain evidence="2 4">ATCC 14511</strain>
    </source>
</reference>
<dbReference type="Gene3D" id="3.50.50.60">
    <property type="entry name" value="FAD/NAD(P)-binding domain"/>
    <property type="match status" value="1"/>
</dbReference>
<feature type="domain" description="Glucose-methanol-choline oxidoreductase N-terminal" evidence="1">
    <location>
        <begin position="8"/>
        <end position="50"/>
    </location>
</feature>
<dbReference type="InterPro" id="IPR036188">
    <property type="entry name" value="FAD/NAD-bd_sf"/>
</dbReference>
<dbReference type="EMBL" id="JAGGLP010000002">
    <property type="protein sequence ID" value="MBP2048359.1"/>
    <property type="molecule type" value="Genomic_DNA"/>
</dbReference>
<dbReference type="KEGG" id="sgs:AVL59_10790"/>
<gene>
    <name evidence="2" type="ORF">AVL59_10790</name>
    <name evidence="3" type="ORF">J2Z21_001283</name>
</gene>
<organism evidence="2 4">
    <name type="scientific">Streptomyces griseochromogenes</name>
    <dbReference type="NCBI Taxonomy" id="68214"/>
    <lineage>
        <taxon>Bacteria</taxon>
        <taxon>Bacillati</taxon>
        <taxon>Actinomycetota</taxon>
        <taxon>Actinomycetes</taxon>
        <taxon>Kitasatosporales</taxon>
        <taxon>Streptomycetaceae</taxon>
        <taxon>Streptomyces</taxon>
    </lineage>
</organism>
<evidence type="ECO:0000313" key="3">
    <source>
        <dbReference type="EMBL" id="MBP2048359.1"/>
    </source>
</evidence>
<evidence type="ECO:0000313" key="4">
    <source>
        <dbReference type="Proteomes" id="UP000092659"/>
    </source>
</evidence>
<dbReference type="STRING" id="68214.AVL59_10790"/>
<dbReference type="Proteomes" id="UP001519309">
    <property type="component" value="Unassembled WGS sequence"/>
</dbReference>
<dbReference type="EMBL" id="CP016279">
    <property type="protein sequence ID" value="ANP50032.1"/>
    <property type="molecule type" value="Genomic_DNA"/>
</dbReference>
<dbReference type="InterPro" id="IPR000172">
    <property type="entry name" value="GMC_OxRdtase_N"/>
</dbReference>
<sequence length="79" mass="8623">MSWTGTNVVAGRRQSAADACLRPVLSRPNLTLITRAHVQRLVLDGTRCRGSGPRRIRGIWGSLCAPTFPVPGRTSTTMY</sequence>
<dbReference type="GO" id="GO:0050660">
    <property type="term" value="F:flavin adenine dinucleotide binding"/>
    <property type="evidence" value="ECO:0007669"/>
    <property type="project" value="InterPro"/>
</dbReference>
<dbReference type="RefSeq" id="WP_067302084.1">
    <property type="nucleotide sequence ID" value="NZ_JAGGLP010000002.1"/>
</dbReference>
<dbReference type="AlphaFoldDB" id="A0A1B1AU31"/>
<evidence type="ECO:0000313" key="5">
    <source>
        <dbReference type="Proteomes" id="UP001519309"/>
    </source>
</evidence>
<dbReference type="GO" id="GO:0016614">
    <property type="term" value="F:oxidoreductase activity, acting on CH-OH group of donors"/>
    <property type="evidence" value="ECO:0007669"/>
    <property type="project" value="InterPro"/>
</dbReference>
<dbReference type="Proteomes" id="UP000092659">
    <property type="component" value="Chromosome"/>
</dbReference>
<dbReference type="Pfam" id="PF00732">
    <property type="entry name" value="GMC_oxred_N"/>
    <property type="match status" value="1"/>
</dbReference>
<accession>A0A1B1AU31</accession>
<protein>
    <submittedName>
        <fullName evidence="3">Choline dehydrogenase-like flavoprotein</fullName>
    </submittedName>
</protein>
<evidence type="ECO:0000313" key="2">
    <source>
        <dbReference type="EMBL" id="ANP50032.1"/>
    </source>
</evidence>
<name>A0A1B1AU31_9ACTN</name>
<reference evidence="3 5" key="2">
    <citation type="submission" date="2021-03" db="EMBL/GenBank/DDBJ databases">
        <title>Genomic Encyclopedia of Type Strains, Phase IV (KMG-IV): sequencing the most valuable type-strain genomes for metagenomic binning, comparative biology and taxonomic classification.</title>
        <authorList>
            <person name="Goeker M."/>
        </authorList>
    </citation>
    <scope>NUCLEOTIDE SEQUENCE [LARGE SCALE GENOMIC DNA]</scope>
    <source>
        <strain evidence="3 5">DSM 40499</strain>
    </source>
</reference>
<keyword evidence="5" id="KW-1185">Reference proteome</keyword>
<proteinExistence type="predicted"/>